<dbReference type="AlphaFoldDB" id="A0A7X7LUC2"/>
<dbReference type="Proteomes" id="UP000536534">
    <property type="component" value="Unassembled WGS sequence"/>
</dbReference>
<dbReference type="EMBL" id="JAAYYV010000081">
    <property type="protein sequence ID" value="NLF53394.1"/>
    <property type="molecule type" value="Genomic_DNA"/>
</dbReference>
<protein>
    <submittedName>
        <fullName evidence="1">Uncharacterized protein</fullName>
    </submittedName>
</protein>
<proteinExistence type="predicted"/>
<comment type="caution">
    <text evidence="1">The sequence shown here is derived from an EMBL/GenBank/DDBJ whole genome shotgun (WGS) entry which is preliminary data.</text>
</comment>
<gene>
    <name evidence="1" type="ORF">GX576_03115</name>
</gene>
<organism evidence="1 2">
    <name type="scientific">Thauera phenolivorans</name>
    <dbReference type="NCBI Taxonomy" id="1792543"/>
    <lineage>
        <taxon>Bacteria</taxon>
        <taxon>Pseudomonadati</taxon>
        <taxon>Pseudomonadota</taxon>
        <taxon>Betaproteobacteria</taxon>
        <taxon>Rhodocyclales</taxon>
        <taxon>Zoogloeaceae</taxon>
        <taxon>Thauera</taxon>
    </lineage>
</organism>
<dbReference type="Gene3D" id="3.40.50.450">
    <property type="match status" value="1"/>
</dbReference>
<name>A0A7X7LUC2_9RHOO</name>
<accession>A0A7X7LUC2</accession>
<evidence type="ECO:0000313" key="2">
    <source>
        <dbReference type="Proteomes" id="UP000536534"/>
    </source>
</evidence>
<dbReference type="OrthoDB" id="5180013at2"/>
<dbReference type="RefSeq" id="WP_068809172.1">
    <property type="nucleotide sequence ID" value="NZ_MBFM01000005.1"/>
</dbReference>
<sequence length="188" mass="20029">MKDPTPRHVILFSGHMPDAPGRARPRFPPALETAAAQRIAAALDALDAGPADLGLTQGAAGGDLLFAEAAQARGLPLQLVQPFAENEFIARSVRPVRDGERWVARYRAVAARLDTPPHAMPPAPPGDNPFERCNRCLLDTALAHGGERVWLLCLWDGQGGDGAGGTAHMVGEVRARGGHVIHIDTHRL</sequence>
<evidence type="ECO:0000313" key="1">
    <source>
        <dbReference type="EMBL" id="NLF53394.1"/>
    </source>
</evidence>
<reference evidence="1 2" key="1">
    <citation type="journal article" date="2020" name="Biotechnol. Biofuels">
        <title>New insights from the biogas microbiome by comprehensive genome-resolved metagenomics of nearly 1600 species originating from multiple anaerobic digesters.</title>
        <authorList>
            <person name="Campanaro S."/>
            <person name="Treu L."/>
            <person name="Rodriguez-R L.M."/>
            <person name="Kovalovszki A."/>
            <person name="Ziels R.M."/>
            <person name="Maus I."/>
            <person name="Zhu X."/>
            <person name="Kougias P.G."/>
            <person name="Basile A."/>
            <person name="Luo G."/>
            <person name="Schluter A."/>
            <person name="Konstantinidis K.T."/>
            <person name="Angelidaki I."/>
        </authorList>
    </citation>
    <scope>NUCLEOTIDE SEQUENCE [LARGE SCALE GENOMIC DNA]</scope>
    <source>
        <strain evidence="1">AS06rmzACSIP_256</strain>
    </source>
</reference>